<dbReference type="CDD" id="cd05006">
    <property type="entry name" value="SIS_GmhA"/>
    <property type="match status" value="1"/>
</dbReference>
<evidence type="ECO:0000259" key="1">
    <source>
        <dbReference type="PROSITE" id="PS51464"/>
    </source>
</evidence>
<evidence type="ECO:0000313" key="3">
    <source>
        <dbReference type="Proteomes" id="UP001501475"/>
    </source>
</evidence>
<accession>A0ABP4WQB0</accession>
<feature type="domain" description="SIS" evidence="1">
    <location>
        <begin position="49"/>
        <end position="204"/>
    </location>
</feature>
<dbReference type="InterPro" id="IPR035461">
    <property type="entry name" value="GmhA/DiaA"/>
</dbReference>
<dbReference type="PANTHER" id="PTHR30390">
    <property type="entry name" value="SEDOHEPTULOSE 7-PHOSPHATE ISOMERASE / DNAA INITIATOR-ASSOCIATING FACTOR FOR REPLICATION INITIATION"/>
    <property type="match status" value="1"/>
</dbReference>
<gene>
    <name evidence="2" type="ORF">GCM10009810_19400</name>
</gene>
<keyword evidence="3" id="KW-1185">Reference proteome</keyword>
<dbReference type="EMBL" id="BAAAPN010000045">
    <property type="protein sequence ID" value="GAA1760085.1"/>
    <property type="molecule type" value="Genomic_DNA"/>
</dbReference>
<comment type="caution">
    <text evidence="2">The sequence shown here is derived from an EMBL/GenBank/DDBJ whole genome shotgun (WGS) entry which is preliminary data.</text>
</comment>
<dbReference type="InterPro" id="IPR001347">
    <property type="entry name" value="SIS_dom"/>
</dbReference>
<dbReference type="InterPro" id="IPR046348">
    <property type="entry name" value="SIS_dom_sf"/>
</dbReference>
<evidence type="ECO:0000313" key="2">
    <source>
        <dbReference type="EMBL" id="GAA1760085.1"/>
    </source>
</evidence>
<name>A0ABP4WQB0_9MICO</name>
<dbReference type="Pfam" id="PF13580">
    <property type="entry name" value="SIS_2"/>
    <property type="match status" value="1"/>
</dbReference>
<dbReference type="RefSeq" id="WP_344065376.1">
    <property type="nucleotide sequence ID" value="NZ_BAAAPN010000045.1"/>
</dbReference>
<dbReference type="PROSITE" id="PS51464">
    <property type="entry name" value="SIS"/>
    <property type="match status" value="1"/>
</dbReference>
<organism evidence="2 3">
    <name type="scientific">Nostocoides vanveenii</name>
    <dbReference type="NCBI Taxonomy" id="330835"/>
    <lineage>
        <taxon>Bacteria</taxon>
        <taxon>Bacillati</taxon>
        <taxon>Actinomycetota</taxon>
        <taxon>Actinomycetes</taxon>
        <taxon>Micrococcales</taxon>
        <taxon>Intrasporangiaceae</taxon>
        <taxon>Nostocoides</taxon>
    </lineage>
</organism>
<dbReference type="PANTHER" id="PTHR30390:SF6">
    <property type="entry name" value="DNAA INITIATOR-ASSOCIATING PROTEIN DIAA"/>
    <property type="match status" value="1"/>
</dbReference>
<dbReference type="InterPro" id="IPR050099">
    <property type="entry name" value="SIS_GmhA/DiaA_subfam"/>
</dbReference>
<protein>
    <recommendedName>
        <fullName evidence="1">SIS domain-containing protein</fullName>
    </recommendedName>
</protein>
<proteinExistence type="predicted"/>
<dbReference type="SUPFAM" id="SSF53697">
    <property type="entry name" value="SIS domain"/>
    <property type="match status" value="1"/>
</dbReference>
<dbReference type="Gene3D" id="3.40.50.10490">
    <property type="entry name" value="Glucose-6-phosphate isomerase like protein, domain 1"/>
    <property type="match status" value="1"/>
</dbReference>
<sequence length="204" mass="20934">MTHAEQAALGGAAEIARRHADARADWVRLAAALAEPGLVGAVDAAGAAVMAAVGGGHTVLVAGNGGSAAMSSHVAAEFAGRCVRDRDPLPALSLAESSTSLTAIGNDYGFDQVFARGVRAHGRPGDVLIVMTTSGSSPNIAAALAVARERGLVTIVLTGVRGAQLAGHADHLLVVPSDYTPRIQEVHLMWTHAWCEAVDHVWAR</sequence>
<reference evidence="3" key="1">
    <citation type="journal article" date="2019" name="Int. J. Syst. Evol. Microbiol.">
        <title>The Global Catalogue of Microorganisms (GCM) 10K type strain sequencing project: providing services to taxonomists for standard genome sequencing and annotation.</title>
        <authorList>
            <consortium name="The Broad Institute Genomics Platform"/>
            <consortium name="The Broad Institute Genome Sequencing Center for Infectious Disease"/>
            <person name="Wu L."/>
            <person name="Ma J."/>
        </authorList>
    </citation>
    <scope>NUCLEOTIDE SEQUENCE [LARGE SCALE GENOMIC DNA]</scope>
    <source>
        <strain evidence="3">JCM 15591</strain>
    </source>
</reference>
<dbReference type="Proteomes" id="UP001501475">
    <property type="component" value="Unassembled WGS sequence"/>
</dbReference>